<comment type="subcellular location">
    <subcellularLocation>
        <location evidence="2">Cytoplasm</location>
    </subcellularLocation>
</comment>
<dbReference type="InterPro" id="IPR005215">
    <property type="entry name" value="Trig_fac"/>
</dbReference>
<protein>
    <recommendedName>
        <fullName evidence="5">Trigger factor</fullName>
        <ecNumber evidence="4">5.2.1.8</ecNumber>
    </recommendedName>
    <alternativeName>
        <fullName evidence="9">PPIase</fullName>
    </alternativeName>
</protein>
<dbReference type="InterPro" id="IPR008880">
    <property type="entry name" value="Trigger_fac_C"/>
</dbReference>
<dbReference type="InterPro" id="IPR036611">
    <property type="entry name" value="Trigger_fac_ribosome-bd_sf"/>
</dbReference>
<evidence type="ECO:0000256" key="2">
    <source>
        <dbReference type="ARBA" id="ARBA00004496"/>
    </source>
</evidence>
<dbReference type="EMBL" id="PFOD01000027">
    <property type="protein sequence ID" value="PIZ66025.1"/>
    <property type="molecule type" value="Genomic_DNA"/>
</dbReference>
<dbReference type="Gene3D" id="1.10.3120.10">
    <property type="entry name" value="Trigger factor, C-terminal domain"/>
    <property type="match status" value="1"/>
</dbReference>
<keyword evidence="7" id="KW-0143">Chaperone</keyword>
<dbReference type="AlphaFoldDB" id="A0A2M7U586"/>
<evidence type="ECO:0000256" key="1">
    <source>
        <dbReference type="ARBA" id="ARBA00000971"/>
    </source>
</evidence>
<comment type="similarity">
    <text evidence="3">Belongs to the FKBP-type PPIase family. Tig subfamily.</text>
</comment>
<dbReference type="Pfam" id="PF05697">
    <property type="entry name" value="Trigger_N"/>
    <property type="match status" value="1"/>
</dbReference>
<keyword evidence="6" id="KW-0697">Rotamase</keyword>
<dbReference type="InterPro" id="IPR008881">
    <property type="entry name" value="Trigger_fac_ribosome-bd_bac"/>
</dbReference>
<evidence type="ECO:0000259" key="10">
    <source>
        <dbReference type="Pfam" id="PF05697"/>
    </source>
</evidence>
<reference evidence="13" key="1">
    <citation type="submission" date="2017-09" db="EMBL/GenBank/DDBJ databases">
        <title>Depth-based differentiation of microbial function through sediment-hosted aquifers and enrichment of novel symbionts in the deep terrestrial subsurface.</title>
        <authorList>
            <person name="Probst A.J."/>
            <person name="Ladd B."/>
            <person name="Jarett J.K."/>
            <person name="Geller-Mcgrath D.E."/>
            <person name="Sieber C.M.K."/>
            <person name="Emerson J.B."/>
            <person name="Anantharaman K."/>
            <person name="Thomas B.C."/>
            <person name="Malmstrom R."/>
            <person name="Stieglmeier M."/>
            <person name="Klingl A."/>
            <person name="Woyke T."/>
            <person name="Ryan C.M."/>
            <person name="Banfield J.F."/>
        </authorList>
    </citation>
    <scope>NUCLEOTIDE SEQUENCE [LARGE SCALE GENOMIC DNA]</scope>
</reference>
<dbReference type="GO" id="GO:0003755">
    <property type="term" value="F:peptidyl-prolyl cis-trans isomerase activity"/>
    <property type="evidence" value="ECO:0007669"/>
    <property type="project" value="UniProtKB-KW"/>
</dbReference>
<dbReference type="InterPro" id="IPR027304">
    <property type="entry name" value="Trigger_fact/SurA_dom_sf"/>
</dbReference>
<evidence type="ECO:0000256" key="5">
    <source>
        <dbReference type="ARBA" id="ARBA00016902"/>
    </source>
</evidence>
<dbReference type="SUPFAM" id="SSF102735">
    <property type="entry name" value="Trigger factor ribosome-binding domain"/>
    <property type="match status" value="1"/>
</dbReference>
<dbReference type="EC" id="5.2.1.8" evidence="4"/>
<evidence type="ECO:0000256" key="9">
    <source>
        <dbReference type="ARBA" id="ARBA00029986"/>
    </source>
</evidence>
<keyword evidence="8" id="KW-0413">Isomerase</keyword>
<dbReference type="Pfam" id="PF05698">
    <property type="entry name" value="Trigger_C"/>
    <property type="match status" value="1"/>
</dbReference>
<evidence type="ECO:0000256" key="8">
    <source>
        <dbReference type="ARBA" id="ARBA00023235"/>
    </source>
</evidence>
<evidence type="ECO:0000256" key="4">
    <source>
        <dbReference type="ARBA" id="ARBA00013194"/>
    </source>
</evidence>
<name>A0A2M7U586_9BACT</name>
<dbReference type="GO" id="GO:0051083">
    <property type="term" value="P:'de novo' cotranslational protein folding"/>
    <property type="evidence" value="ECO:0007669"/>
    <property type="project" value="TreeGrafter"/>
</dbReference>
<evidence type="ECO:0000259" key="11">
    <source>
        <dbReference type="Pfam" id="PF05698"/>
    </source>
</evidence>
<dbReference type="Proteomes" id="UP000230027">
    <property type="component" value="Unassembled WGS sequence"/>
</dbReference>
<dbReference type="Gene3D" id="3.30.70.1050">
    <property type="entry name" value="Trigger factor ribosome-binding domain"/>
    <property type="match status" value="1"/>
</dbReference>
<proteinExistence type="inferred from homology"/>
<dbReference type="GO" id="GO:0015031">
    <property type="term" value="P:protein transport"/>
    <property type="evidence" value="ECO:0007669"/>
    <property type="project" value="InterPro"/>
</dbReference>
<dbReference type="PANTHER" id="PTHR30560">
    <property type="entry name" value="TRIGGER FACTOR CHAPERONE AND PEPTIDYL-PROLYL CIS/TRANS ISOMERASE"/>
    <property type="match status" value="1"/>
</dbReference>
<evidence type="ECO:0000313" key="13">
    <source>
        <dbReference type="Proteomes" id="UP000230027"/>
    </source>
</evidence>
<dbReference type="PANTHER" id="PTHR30560:SF3">
    <property type="entry name" value="TRIGGER FACTOR-LIKE PROTEIN TIG, CHLOROPLASTIC"/>
    <property type="match status" value="1"/>
</dbReference>
<gene>
    <name evidence="12" type="ORF">COY14_01085</name>
</gene>
<dbReference type="GO" id="GO:0005737">
    <property type="term" value="C:cytoplasm"/>
    <property type="evidence" value="ECO:0007669"/>
    <property type="project" value="UniProtKB-SubCell"/>
</dbReference>
<dbReference type="InterPro" id="IPR037041">
    <property type="entry name" value="Trigger_fac_C_sf"/>
</dbReference>
<dbReference type="GO" id="GO:0044183">
    <property type="term" value="F:protein folding chaperone"/>
    <property type="evidence" value="ECO:0007669"/>
    <property type="project" value="TreeGrafter"/>
</dbReference>
<feature type="domain" description="Trigger factor ribosome-binding bacterial" evidence="10">
    <location>
        <begin position="5"/>
        <end position="126"/>
    </location>
</feature>
<dbReference type="GO" id="GO:0043335">
    <property type="term" value="P:protein unfolding"/>
    <property type="evidence" value="ECO:0007669"/>
    <property type="project" value="TreeGrafter"/>
</dbReference>
<comment type="caution">
    <text evidence="12">The sequence shown here is derived from an EMBL/GenBank/DDBJ whole genome shotgun (WGS) entry which is preliminary data.</text>
</comment>
<feature type="domain" description="Trigger factor C-terminal" evidence="11">
    <location>
        <begin position="150"/>
        <end position="268"/>
    </location>
</feature>
<dbReference type="SUPFAM" id="SSF109998">
    <property type="entry name" value="Triger factor/SurA peptide-binding domain-like"/>
    <property type="match status" value="1"/>
</dbReference>
<comment type="catalytic activity">
    <reaction evidence="1">
        <text>[protein]-peptidylproline (omega=180) = [protein]-peptidylproline (omega=0)</text>
        <dbReference type="Rhea" id="RHEA:16237"/>
        <dbReference type="Rhea" id="RHEA-COMP:10747"/>
        <dbReference type="Rhea" id="RHEA-COMP:10748"/>
        <dbReference type="ChEBI" id="CHEBI:83833"/>
        <dbReference type="ChEBI" id="CHEBI:83834"/>
        <dbReference type="EC" id="5.2.1.8"/>
    </reaction>
</comment>
<evidence type="ECO:0000256" key="7">
    <source>
        <dbReference type="ARBA" id="ARBA00023186"/>
    </source>
</evidence>
<evidence type="ECO:0000313" key="12">
    <source>
        <dbReference type="EMBL" id="PIZ66025.1"/>
    </source>
</evidence>
<sequence length="289" mass="33290">MYSYKRKNLPKNTVELSIVSPWKDIKIEYDLAFEELKKNMKSEGFRKGKVPKEIAEKKIPKSDVYDKLIRTYLTKVYGEIVKKEEMKPIISPKLELKEASEGKDWEMTVTTAESPEVKLGSYKDAAKKAGDKAIKSNIWVPGKDVKENDKDKEKQDQAVFQAKLSAVLESSKAEISDLIVEEEVNGRLAKIVDDVQRVGLSMEKYLESKGLTNDKLKEQITKEIVDTYKMEFILQKIADVEKIEVSSDDIQKMLNNVKDEKEKQTIQQNAYYYASLLRKQKTLEYINSL</sequence>
<dbReference type="GO" id="GO:0043022">
    <property type="term" value="F:ribosome binding"/>
    <property type="evidence" value="ECO:0007669"/>
    <property type="project" value="TreeGrafter"/>
</dbReference>
<organism evidence="12 13">
    <name type="scientific">Candidatus Roizmanbacteria bacterium CG_4_10_14_0_2_um_filter_36_9</name>
    <dbReference type="NCBI Taxonomy" id="1974823"/>
    <lineage>
        <taxon>Bacteria</taxon>
        <taxon>Candidatus Roizmaniibacteriota</taxon>
    </lineage>
</organism>
<accession>A0A2M7U586</accession>
<evidence type="ECO:0000256" key="3">
    <source>
        <dbReference type="ARBA" id="ARBA00005464"/>
    </source>
</evidence>
<evidence type="ECO:0000256" key="6">
    <source>
        <dbReference type="ARBA" id="ARBA00023110"/>
    </source>
</evidence>